<comment type="cofactor">
    <cofactor evidence="5">
        <name>Zn(2+)</name>
        <dbReference type="ChEBI" id="CHEBI:29105"/>
    </cofactor>
</comment>
<dbReference type="Gene3D" id="3.20.20.330">
    <property type="entry name" value="Homocysteine-binding-like domain"/>
    <property type="match status" value="1"/>
</dbReference>
<protein>
    <submittedName>
        <fullName evidence="7">Homocysteine S-methyltransferase</fullName>
    </submittedName>
</protein>
<dbReference type="GO" id="GO:0033528">
    <property type="term" value="P:S-methylmethionine cycle"/>
    <property type="evidence" value="ECO:0007669"/>
    <property type="project" value="TreeGrafter"/>
</dbReference>
<feature type="domain" description="Hcy-binding" evidence="6">
    <location>
        <begin position="2"/>
        <end position="396"/>
    </location>
</feature>
<evidence type="ECO:0000256" key="5">
    <source>
        <dbReference type="PROSITE-ProRule" id="PRU00333"/>
    </source>
</evidence>
<keyword evidence="4 5" id="KW-0862">Zinc</keyword>
<evidence type="ECO:0000256" key="4">
    <source>
        <dbReference type="ARBA" id="ARBA00022833"/>
    </source>
</evidence>
<dbReference type="GO" id="GO:0008898">
    <property type="term" value="F:S-adenosylmethionine-homocysteine S-methyltransferase activity"/>
    <property type="evidence" value="ECO:0007669"/>
    <property type="project" value="TreeGrafter"/>
</dbReference>
<evidence type="ECO:0000256" key="2">
    <source>
        <dbReference type="ARBA" id="ARBA00022679"/>
    </source>
</evidence>
<dbReference type="AlphaFoldDB" id="A0A9P5K0Y4"/>
<comment type="caution">
    <text evidence="7">The sequence shown here is derived from an EMBL/GenBank/DDBJ whole genome shotgun (WGS) entry which is preliminary data.</text>
</comment>
<reference evidence="7" key="2">
    <citation type="journal article" date="2020" name="Nat. Commun.">
        <title>Large-scale genome sequencing of mycorrhizal fungi provides insights into the early evolution of symbiotic traits.</title>
        <authorList>
            <person name="Miyauchi S."/>
            <person name="Kiss E."/>
            <person name="Kuo A."/>
            <person name="Drula E."/>
            <person name="Kohler A."/>
            <person name="Sanchez-Garcia M."/>
            <person name="Morin E."/>
            <person name="Andreopoulos B."/>
            <person name="Barry K.W."/>
            <person name="Bonito G."/>
            <person name="Buee M."/>
            <person name="Carver A."/>
            <person name="Chen C."/>
            <person name="Cichocki N."/>
            <person name="Clum A."/>
            <person name="Culley D."/>
            <person name="Crous P.W."/>
            <person name="Fauchery L."/>
            <person name="Girlanda M."/>
            <person name="Hayes R.D."/>
            <person name="Keri Z."/>
            <person name="LaButti K."/>
            <person name="Lipzen A."/>
            <person name="Lombard V."/>
            <person name="Magnuson J."/>
            <person name="Maillard F."/>
            <person name="Murat C."/>
            <person name="Nolan M."/>
            <person name="Ohm R.A."/>
            <person name="Pangilinan J."/>
            <person name="Pereira M.F."/>
            <person name="Perotto S."/>
            <person name="Peter M."/>
            <person name="Pfister S."/>
            <person name="Riley R."/>
            <person name="Sitrit Y."/>
            <person name="Stielow J.B."/>
            <person name="Szollosi G."/>
            <person name="Zifcakova L."/>
            <person name="Stursova M."/>
            <person name="Spatafora J.W."/>
            <person name="Tedersoo L."/>
            <person name="Vaario L.M."/>
            <person name="Yamada A."/>
            <person name="Yan M."/>
            <person name="Wang P."/>
            <person name="Xu J."/>
            <person name="Bruns T."/>
            <person name="Baldrian P."/>
            <person name="Vilgalys R."/>
            <person name="Dunand C."/>
            <person name="Henrissat B."/>
            <person name="Grigoriev I.V."/>
            <person name="Hibbett D."/>
            <person name="Nagy L.G."/>
            <person name="Martin F.M."/>
        </authorList>
    </citation>
    <scope>NUCLEOTIDE SEQUENCE</scope>
    <source>
        <strain evidence="7">Prilba</strain>
    </source>
</reference>
<keyword evidence="2 5" id="KW-0808">Transferase</keyword>
<dbReference type="SUPFAM" id="SSF82282">
    <property type="entry name" value="Homocysteine S-methyltransferase"/>
    <property type="match status" value="1"/>
</dbReference>
<evidence type="ECO:0000256" key="3">
    <source>
        <dbReference type="ARBA" id="ARBA00022723"/>
    </source>
</evidence>
<dbReference type="GO" id="GO:0046872">
    <property type="term" value="F:metal ion binding"/>
    <property type="evidence" value="ECO:0007669"/>
    <property type="project" value="UniProtKB-KW"/>
</dbReference>
<dbReference type="PANTHER" id="PTHR46015:SF1">
    <property type="entry name" value="HOMOCYSTEINE S-METHYLTRANSFERASE-LIKE ISOFORM 1"/>
    <property type="match status" value="1"/>
</dbReference>
<proteinExistence type="predicted"/>
<dbReference type="Pfam" id="PF02574">
    <property type="entry name" value="S-methyl_trans"/>
    <property type="match status" value="1"/>
</dbReference>
<dbReference type="PROSITE" id="PS50970">
    <property type="entry name" value="HCY"/>
    <property type="match status" value="1"/>
</dbReference>
<dbReference type="InterPro" id="IPR003726">
    <property type="entry name" value="HCY_dom"/>
</dbReference>
<evidence type="ECO:0000313" key="8">
    <source>
        <dbReference type="Proteomes" id="UP000759537"/>
    </source>
</evidence>
<feature type="binding site" evidence="5">
    <location>
        <position position="382"/>
    </location>
    <ligand>
        <name>Zn(2+)</name>
        <dbReference type="ChEBI" id="CHEBI:29105"/>
    </ligand>
</feature>
<dbReference type="InterPro" id="IPR051486">
    <property type="entry name" value="Hcy_S-methyltransferase"/>
</dbReference>
<keyword evidence="3 5" id="KW-0479">Metal-binding</keyword>
<dbReference type="GO" id="GO:0032259">
    <property type="term" value="P:methylation"/>
    <property type="evidence" value="ECO:0007669"/>
    <property type="project" value="UniProtKB-KW"/>
</dbReference>
<dbReference type="PANTHER" id="PTHR46015">
    <property type="entry name" value="ZGC:172121"/>
    <property type="match status" value="1"/>
</dbReference>
<keyword evidence="8" id="KW-1185">Reference proteome</keyword>
<name>A0A9P5K0Y4_9AGAM</name>
<keyword evidence="1 5" id="KW-0489">Methyltransferase</keyword>
<feature type="binding site" evidence="5">
    <location>
        <position position="293"/>
    </location>
    <ligand>
        <name>Zn(2+)</name>
        <dbReference type="ChEBI" id="CHEBI:29105"/>
    </ligand>
</feature>
<evidence type="ECO:0000259" key="6">
    <source>
        <dbReference type="PROSITE" id="PS50970"/>
    </source>
</evidence>
<gene>
    <name evidence="7" type="ORF">DFH94DRAFT_764965</name>
</gene>
<dbReference type="Proteomes" id="UP000759537">
    <property type="component" value="Unassembled WGS sequence"/>
</dbReference>
<dbReference type="GO" id="GO:0009086">
    <property type="term" value="P:methionine biosynthetic process"/>
    <property type="evidence" value="ECO:0007669"/>
    <property type="project" value="TreeGrafter"/>
</dbReference>
<dbReference type="EMBL" id="WHVB01000019">
    <property type="protein sequence ID" value="KAF8472967.1"/>
    <property type="molecule type" value="Genomic_DNA"/>
</dbReference>
<sequence length="399" mass="42942">MSNLLKLFSSSQPVLIDGGLGSTLEDVFHIDTASSLWSSEALIKHPDSVIEAHLMFLRAGARLIATASYQGSFSTYARAGYPRDDAIRFMRSSITLAAEARSRFATEAHIPIDRIKIALSLAAYGASLPLPHEFDGYYPPPYGPQAYVYPPDPTSPNRNAFHADEGTQEAESEDVLTAFHLERLRLYASDKEAWRAVDAIAFETIPLAREVKAIRRAVATLEDELAPGERKPWWVCTVYPGGEIPEEHAGFGRGRLGAKDVLAAYFDDVPTAATAGAHKGARYAVPDAFGINCTAMVDVAGAVAAASDALSETRAARIGGGQPWLVLKPNGGQTYDMDTSEWGWRDGAMRLQGDDWAGQLSDIVDSAGAKGVWGGILVGGCCKAGEEELRLLSKALQLQ</sequence>
<reference evidence="7" key="1">
    <citation type="submission" date="2019-10" db="EMBL/GenBank/DDBJ databases">
        <authorList>
            <consortium name="DOE Joint Genome Institute"/>
            <person name="Kuo A."/>
            <person name="Miyauchi S."/>
            <person name="Kiss E."/>
            <person name="Drula E."/>
            <person name="Kohler A."/>
            <person name="Sanchez-Garcia M."/>
            <person name="Andreopoulos B."/>
            <person name="Barry K.W."/>
            <person name="Bonito G."/>
            <person name="Buee M."/>
            <person name="Carver A."/>
            <person name="Chen C."/>
            <person name="Cichocki N."/>
            <person name="Clum A."/>
            <person name="Culley D."/>
            <person name="Crous P.W."/>
            <person name="Fauchery L."/>
            <person name="Girlanda M."/>
            <person name="Hayes R."/>
            <person name="Keri Z."/>
            <person name="LaButti K."/>
            <person name="Lipzen A."/>
            <person name="Lombard V."/>
            <person name="Magnuson J."/>
            <person name="Maillard F."/>
            <person name="Morin E."/>
            <person name="Murat C."/>
            <person name="Nolan M."/>
            <person name="Ohm R."/>
            <person name="Pangilinan J."/>
            <person name="Pereira M."/>
            <person name="Perotto S."/>
            <person name="Peter M."/>
            <person name="Riley R."/>
            <person name="Sitrit Y."/>
            <person name="Stielow B."/>
            <person name="Szollosi G."/>
            <person name="Zifcakova L."/>
            <person name="Stursova M."/>
            <person name="Spatafora J.W."/>
            <person name="Tedersoo L."/>
            <person name="Vaario L.-M."/>
            <person name="Yamada A."/>
            <person name="Yan M."/>
            <person name="Wang P."/>
            <person name="Xu J."/>
            <person name="Bruns T."/>
            <person name="Baldrian P."/>
            <person name="Vilgalys R."/>
            <person name="Henrissat B."/>
            <person name="Grigoriev I.V."/>
            <person name="Hibbett D."/>
            <person name="Nagy L.G."/>
            <person name="Martin F.M."/>
        </authorList>
    </citation>
    <scope>NUCLEOTIDE SEQUENCE</scope>
    <source>
        <strain evidence="7">Prilba</strain>
    </source>
</reference>
<evidence type="ECO:0000256" key="1">
    <source>
        <dbReference type="ARBA" id="ARBA00022603"/>
    </source>
</evidence>
<evidence type="ECO:0000313" key="7">
    <source>
        <dbReference type="EMBL" id="KAF8472967.1"/>
    </source>
</evidence>
<organism evidence="7 8">
    <name type="scientific">Russula ochroleuca</name>
    <dbReference type="NCBI Taxonomy" id="152965"/>
    <lineage>
        <taxon>Eukaryota</taxon>
        <taxon>Fungi</taxon>
        <taxon>Dikarya</taxon>
        <taxon>Basidiomycota</taxon>
        <taxon>Agaricomycotina</taxon>
        <taxon>Agaricomycetes</taxon>
        <taxon>Russulales</taxon>
        <taxon>Russulaceae</taxon>
        <taxon>Russula</taxon>
    </lineage>
</organism>
<feature type="binding site" evidence="5">
    <location>
        <position position="381"/>
    </location>
    <ligand>
        <name>Zn(2+)</name>
        <dbReference type="ChEBI" id="CHEBI:29105"/>
    </ligand>
</feature>
<dbReference type="OrthoDB" id="261426at2759"/>
<accession>A0A9P5K0Y4</accession>
<dbReference type="InterPro" id="IPR036589">
    <property type="entry name" value="HCY_dom_sf"/>
</dbReference>